<reference evidence="2 3" key="1">
    <citation type="submission" date="2010-12" db="EMBL/GenBank/DDBJ databases">
        <title>The Genome Sequence of Micromonas pusilla virus SP1.</title>
        <authorList>
            <consortium name="The Broad Institute Genome Sequencing Platform"/>
            <person name="Henn M.R."/>
            <person name="Suttle C."/>
            <person name="Winget D."/>
            <person name="Chan A."/>
            <person name="Levin J."/>
            <person name="Malboeuf C."/>
            <person name="Casali M."/>
            <person name="Russ C."/>
            <person name="Lennon N."/>
            <person name="Chapman S.B."/>
            <person name="Erlich R."/>
            <person name="Young S.K."/>
            <person name="Yandava C."/>
            <person name="Zeng Q."/>
            <person name="Alvarado L."/>
            <person name="Anderson S."/>
            <person name="Berlin A."/>
            <person name="Chen Z."/>
            <person name="Freedman E."/>
            <person name="Gellesch M."/>
            <person name="Goldberg J."/>
            <person name="Green L."/>
            <person name="Griggs A."/>
            <person name="Gujja S."/>
            <person name="Heilman E.R."/>
            <person name="Heiman D."/>
            <person name="Hollinger A."/>
            <person name="Howarth C."/>
            <person name="Larson L."/>
            <person name="Mehta T."/>
            <person name="Pearson M."/>
            <person name="Roberts A."/>
            <person name="Ryan E."/>
            <person name="Saif S."/>
            <person name="Shea T."/>
            <person name="Shenoy N."/>
            <person name="Sisk P."/>
            <person name="Stolte C."/>
            <person name="Sykes S."/>
            <person name="White J."/>
            <person name="Haas B."/>
            <person name="Nusbaum C."/>
            <person name="Birren B."/>
        </authorList>
    </citation>
    <scope>NUCLEOTIDE SEQUENCE [LARGE SCALE GENOMIC DNA]</scope>
    <source>
        <strain evidence="2 3">SP1</strain>
    </source>
</reference>
<evidence type="ECO:0000313" key="3">
    <source>
        <dbReference type="Proteomes" id="UP000232710"/>
    </source>
</evidence>
<feature type="transmembrane region" description="Helical" evidence="1">
    <location>
        <begin position="110"/>
        <end position="128"/>
    </location>
</feature>
<protein>
    <submittedName>
        <fullName evidence="2">Uncharacterized protein</fullName>
    </submittedName>
</protein>
<name>G9E637_MPSP1</name>
<gene>
    <name evidence="2" type="ORF">MPXG_00066</name>
</gene>
<keyword evidence="3" id="KW-1185">Reference proteome</keyword>
<dbReference type="EMBL" id="JF974320">
    <property type="protein sequence ID" value="AET84864.1"/>
    <property type="molecule type" value="Genomic_DNA"/>
</dbReference>
<accession>G9E637</accession>
<keyword evidence="1" id="KW-0472">Membrane</keyword>
<evidence type="ECO:0000256" key="1">
    <source>
        <dbReference type="SAM" id="Phobius"/>
    </source>
</evidence>
<sequence length="130" mass="14739">MLDEQETIDHVNPFVTHDFSLPGTVRQTGPFEDYKAPRQSKSAFEDEKKSVYCGFGLCEDEKKINDTFSTIHPRRNIDSGDCIERQAPFASNEVVNADRRPITSVSNVTVLGYLLCATIILYLVILRVKR</sequence>
<keyword evidence="1" id="KW-0812">Transmembrane</keyword>
<proteinExistence type="predicted"/>
<keyword evidence="1" id="KW-1133">Transmembrane helix</keyword>
<dbReference type="Proteomes" id="UP000232710">
    <property type="component" value="Segment"/>
</dbReference>
<organism evidence="2 3">
    <name type="scientific">Micromonas pusilla virus SP1</name>
    <name type="common">MpV-SP1</name>
    <dbReference type="NCBI Taxonomy" id="373996"/>
    <lineage>
        <taxon>Viruses</taxon>
        <taxon>Varidnaviria</taxon>
        <taxon>Bamfordvirae</taxon>
        <taxon>Nucleocytoviricota</taxon>
        <taxon>Megaviricetes</taxon>
        <taxon>Algavirales</taxon>
        <taxon>Phycodnaviridae</taxon>
        <taxon>Prasinovirus</taxon>
        <taxon>Prasinovirus micromonas</taxon>
    </lineage>
</organism>
<evidence type="ECO:0000313" key="2">
    <source>
        <dbReference type="EMBL" id="AET84864.1"/>
    </source>
</evidence>
<organismHost>
    <name type="scientific">Micromonas pusilla</name>
    <name type="common">Picoplanktonic green alga</name>
    <name type="synonym">Chromulina pusilla</name>
    <dbReference type="NCBI Taxonomy" id="38833"/>
</organismHost>